<evidence type="ECO:0000256" key="1">
    <source>
        <dbReference type="SAM" id="MobiDB-lite"/>
    </source>
</evidence>
<dbReference type="Proteomes" id="UP000187455">
    <property type="component" value="Unassembled WGS sequence"/>
</dbReference>
<comment type="caution">
    <text evidence="2">The sequence shown here is derived from an EMBL/GenBank/DDBJ whole genome shotgun (WGS) entry which is preliminary data.</text>
</comment>
<accession>A0A1R0H122</accession>
<proteinExistence type="predicted"/>
<evidence type="ECO:0000313" key="3">
    <source>
        <dbReference type="Proteomes" id="UP000187455"/>
    </source>
</evidence>
<keyword evidence="3" id="KW-1185">Reference proteome</keyword>
<gene>
    <name evidence="2" type="ORF">AYI68_g3029</name>
</gene>
<name>A0A1R0H122_9FUNG</name>
<protein>
    <submittedName>
        <fullName evidence="2">Uncharacterized protein</fullName>
    </submittedName>
</protein>
<organism evidence="2 3">
    <name type="scientific">Smittium mucronatum</name>
    <dbReference type="NCBI Taxonomy" id="133383"/>
    <lineage>
        <taxon>Eukaryota</taxon>
        <taxon>Fungi</taxon>
        <taxon>Fungi incertae sedis</taxon>
        <taxon>Zoopagomycota</taxon>
        <taxon>Kickxellomycotina</taxon>
        <taxon>Harpellomycetes</taxon>
        <taxon>Harpellales</taxon>
        <taxon>Legeriomycetaceae</taxon>
        <taxon>Smittium</taxon>
    </lineage>
</organism>
<sequence length="193" mass="20900">MGMVMRNHELFESGAYPHGFAPEVEAWREVANDIGSDTSVSTSLSAFALGDDLDPSVDLAGEAVMEDLTSSLTGLSLSTEPKPSVRFSPIILTVGAVQTLSAVNTGSNGRSVDRRSKGVNPTLRSHLGEGGKCSSDCVISVASTLATRQQFRNEDLYQSDWYREPASEIIKNWSFIHKTCIIHEFSFMANIAP</sequence>
<evidence type="ECO:0000313" key="2">
    <source>
        <dbReference type="EMBL" id="OLY82842.1"/>
    </source>
</evidence>
<dbReference type="AlphaFoldDB" id="A0A1R0H122"/>
<feature type="region of interest" description="Disordered" evidence="1">
    <location>
        <begin position="105"/>
        <end position="127"/>
    </location>
</feature>
<dbReference type="EMBL" id="LSSL01001217">
    <property type="protein sequence ID" value="OLY82842.1"/>
    <property type="molecule type" value="Genomic_DNA"/>
</dbReference>
<reference evidence="2 3" key="1">
    <citation type="journal article" date="2016" name="Mol. Biol. Evol.">
        <title>Genome-Wide Survey of Gut Fungi (Harpellales) Reveals the First Horizontally Transferred Ubiquitin Gene from a Mosquito Host.</title>
        <authorList>
            <person name="Wang Y."/>
            <person name="White M.M."/>
            <person name="Kvist S."/>
            <person name="Moncalvo J.M."/>
        </authorList>
    </citation>
    <scope>NUCLEOTIDE SEQUENCE [LARGE SCALE GENOMIC DNA]</scope>
    <source>
        <strain evidence="2 3">ALG-7-W6</strain>
    </source>
</reference>